<protein>
    <submittedName>
        <fullName evidence="1">DUF2577 family protein</fullName>
    </submittedName>
</protein>
<sequence length="133" mass="14699">MNNSQIPSASQSMARVVDTMHGIAQEELPRGAQVGIVETPPPNLVVKMNNIEITAKDVYCSRYLLPNYTRHVVGETSYRAGGSGDAQYESHNHPVDNDETWTDTLKPGTLVLLIPIYGQDEQLYWLADSGVKL</sequence>
<organism evidence="1 2">
    <name type="scientific">Megasphaera elsdenii</name>
    <dbReference type="NCBI Taxonomy" id="907"/>
    <lineage>
        <taxon>Bacteria</taxon>
        <taxon>Bacillati</taxon>
        <taxon>Bacillota</taxon>
        <taxon>Negativicutes</taxon>
        <taxon>Veillonellales</taxon>
        <taxon>Veillonellaceae</taxon>
        <taxon>Megasphaera</taxon>
    </lineage>
</organism>
<dbReference type="AlphaFoldDB" id="A0A848EX71"/>
<accession>A0A848EX71</accession>
<dbReference type="Proteomes" id="UP000536773">
    <property type="component" value="Unassembled WGS sequence"/>
</dbReference>
<gene>
    <name evidence="1" type="ORF">HG933_11815</name>
</gene>
<dbReference type="RefSeq" id="WP_169014050.1">
    <property type="nucleotide sequence ID" value="NZ_CAMIZF010000030.1"/>
</dbReference>
<comment type="caution">
    <text evidence="1">The sequence shown here is derived from an EMBL/GenBank/DDBJ whole genome shotgun (WGS) entry which is preliminary data.</text>
</comment>
<name>A0A848EX71_MEGEL</name>
<reference evidence="1 2" key="1">
    <citation type="submission" date="2020-04" db="EMBL/GenBank/DDBJ databases">
        <authorList>
            <person name="Hitch T.C.A."/>
            <person name="Wylensek D."/>
            <person name="Clavel T."/>
        </authorList>
    </citation>
    <scope>NUCLEOTIDE SEQUENCE [LARGE SCALE GENOMIC DNA]</scope>
    <source>
        <strain evidence="1 2">WCA-386-APC-2A</strain>
    </source>
</reference>
<dbReference type="InterPro" id="IPR022555">
    <property type="entry name" value="DUF2577"/>
</dbReference>
<dbReference type="EMBL" id="JABBJH010000032">
    <property type="protein sequence ID" value="NMK40037.1"/>
    <property type="molecule type" value="Genomic_DNA"/>
</dbReference>
<evidence type="ECO:0000313" key="1">
    <source>
        <dbReference type="EMBL" id="NMK40037.1"/>
    </source>
</evidence>
<dbReference type="Pfam" id="PF10844">
    <property type="entry name" value="DUF2577"/>
    <property type="match status" value="1"/>
</dbReference>
<proteinExistence type="predicted"/>
<evidence type="ECO:0000313" key="2">
    <source>
        <dbReference type="Proteomes" id="UP000536773"/>
    </source>
</evidence>